<dbReference type="EMBL" id="VRSV01000001">
    <property type="protein sequence ID" value="TXK13125.1"/>
    <property type="molecule type" value="Genomic_DNA"/>
</dbReference>
<comment type="caution">
    <text evidence="2">The sequence shown here is derived from an EMBL/GenBank/DDBJ whole genome shotgun (WGS) entry which is preliminary data.</text>
</comment>
<accession>A0A5C8I5E0</accession>
<protein>
    <submittedName>
        <fullName evidence="2">Uncharacterized protein</fullName>
    </submittedName>
</protein>
<gene>
    <name evidence="2" type="ORF">FVP77_06800</name>
</gene>
<reference evidence="2 3" key="1">
    <citation type="submission" date="2019-08" db="EMBL/GenBank/DDBJ databases">
        <authorList>
            <person name="Dong K."/>
        </authorList>
    </citation>
    <scope>NUCLEOTIDE SEQUENCE [LARGE SCALE GENOMIC DNA]</scope>
    <source>
        <strain evidence="2 3">JCM14558</strain>
    </source>
</reference>
<feature type="region of interest" description="Disordered" evidence="1">
    <location>
        <begin position="1"/>
        <end position="27"/>
    </location>
</feature>
<evidence type="ECO:0000256" key="1">
    <source>
        <dbReference type="SAM" id="MobiDB-lite"/>
    </source>
</evidence>
<sequence>MRFHRRRSQVQVSADLGVRQTPGDREEDVELARRETVEGFGPAVASGRDSPTPCVSYGVGARARLDRIGVVRQRLQFARDSALAHAQRRSDVPYGVHRVYLEKRANRLSLNGAVDPLPRGRVGGGVGDGPSDLLCIGSDRELRAERIG</sequence>
<evidence type="ECO:0000313" key="3">
    <source>
        <dbReference type="Proteomes" id="UP000321034"/>
    </source>
</evidence>
<name>A0A5C8I5E0_9MICO</name>
<evidence type="ECO:0000313" key="2">
    <source>
        <dbReference type="EMBL" id="TXK13125.1"/>
    </source>
</evidence>
<dbReference type="AlphaFoldDB" id="A0A5C8I5E0"/>
<keyword evidence="3" id="KW-1185">Reference proteome</keyword>
<dbReference type="Proteomes" id="UP000321034">
    <property type="component" value="Unassembled WGS sequence"/>
</dbReference>
<organism evidence="2 3">
    <name type="scientific">Microbacterium hatanonis</name>
    <dbReference type="NCBI Taxonomy" id="404366"/>
    <lineage>
        <taxon>Bacteria</taxon>
        <taxon>Bacillati</taxon>
        <taxon>Actinomycetota</taxon>
        <taxon>Actinomycetes</taxon>
        <taxon>Micrococcales</taxon>
        <taxon>Microbacteriaceae</taxon>
        <taxon>Microbacterium</taxon>
    </lineage>
</organism>
<proteinExistence type="predicted"/>